<name>A0ABU0P9L4_9MICO</name>
<proteinExistence type="predicted"/>
<sequence>MTDTRAPRRDAQANRESILAAARTALAQDPNASTDLIARTAGLSRRALYGHFDDRSALISELIRTGAQRFNAIAEQALDDDARIALAQLASRLWHEVAHIQTVTAIALDDAHVADTAAALAPLRQVVSNIVDRGRRAHALRTDVPGDVLARLIEETARMVVRVDTAGSDAAATAVRAVLSIAGLSWREADALLAAHPEIVATQIVGPERVEEANA</sequence>
<evidence type="ECO:0000313" key="6">
    <source>
        <dbReference type="EMBL" id="MDQ0643627.1"/>
    </source>
</evidence>
<dbReference type="InterPro" id="IPR009057">
    <property type="entry name" value="Homeodomain-like_sf"/>
</dbReference>
<feature type="domain" description="HTH tetR-type" evidence="5">
    <location>
        <begin position="12"/>
        <end position="70"/>
    </location>
</feature>
<dbReference type="PANTHER" id="PTHR30055">
    <property type="entry name" value="HTH-TYPE TRANSCRIPTIONAL REGULATOR RUTR"/>
    <property type="match status" value="1"/>
</dbReference>
<evidence type="ECO:0000313" key="7">
    <source>
        <dbReference type="Proteomes" id="UP001239085"/>
    </source>
</evidence>
<feature type="DNA-binding region" description="H-T-H motif" evidence="4">
    <location>
        <begin position="33"/>
        <end position="52"/>
    </location>
</feature>
<evidence type="ECO:0000256" key="1">
    <source>
        <dbReference type="ARBA" id="ARBA00023015"/>
    </source>
</evidence>
<organism evidence="6 7">
    <name type="scientific">Microbacterium murale</name>
    <dbReference type="NCBI Taxonomy" id="1081040"/>
    <lineage>
        <taxon>Bacteria</taxon>
        <taxon>Bacillati</taxon>
        <taxon>Actinomycetota</taxon>
        <taxon>Actinomycetes</taxon>
        <taxon>Micrococcales</taxon>
        <taxon>Microbacteriaceae</taxon>
        <taxon>Microbacterium</taxon>
    </lineage>
</organism>
<comment type="caution">
    <text evidence="6">The sequence shown here is derived from an EMBL/GenBank/DDBJ whole genome shotgun (WGS) entry which is preliminary data.</text>
</comment>
<evidence type="ECO:0000256" key="3">
    <source>
        <dbReference type="ARBA" id="ARBA00023163"/>
    </source>
</evidence>
<dbReference type="Gene3D" id="1.10.357.10">
    <property type="entry name" value="Tetracycline Repressor, domain 2"/>
    <property type="match status" value="1"/>
</dbReference>
<dbReference type="InterPro" id="IPR050109">
    <property type="entry name" value="HTH-type_TetR-like_transc_reg"/>
</dbReference>
<dbReference type="RefSeq" id="WP_307360546.1">
    <property type="nucleotide sequence ID" value="NZ_JAUSXK010000001.1"/>
</dbReference>
<dbReference type="Proteomes" id="UP001239085">
    <property type="component" value="Unassembled WGS sequence"/>
</dbReference>
<dbReference type="Pfam" id="PF00440">
    <property type="entry name" value="TetR_N"/>
    <property type="match status" value="1"/>
</dbReference>
<dbReference type="InterPro" id="IPR001647">
    <property type="entry name" value="HTH_TetR"/>
</dbReference>
<accession>A0ABU0P9L4</accession>
<dbReference type="PANTHER" id="PTHR30055:SF234">
    <property type="entry name" value="HTH-TYPE TRANSCRIPTIONAL REGULATOR BETI"/>
    <property type="match status" value="1"/>
</dbReference>
<evidence type="ECO:0000259" key="5">
    <source>
        <dbReference type="PROSITE" id="PS50977"/>
    </source>
</evidence>
<gene>
    <name evidence="6" type="ORF">QFZ46_001787</name>
</gene>
<keyword evidence="1" id="KW-0805">Transcription regulation</keyword>
<dbReference type="EMBL" id="JAUSXK010000001">
    <property type="protein sequence ID" value="MDQ0643627.1"/>
    <property type="molecule type" value="Genomic_DNA"/>
</dbReference>
<dbReference type="PROSITE" id="PS50977">
    <property type="entry name" value="HTH_TETR_2"/>
    <property type="match status" value="1"/>
</dbReference>
<evidence type="ECO:0000256" key="4">
    <source>
        <dbReference type="PROSITE-ProRule" id="PRU00335"/>
    </source>
</evidence>
<evidence type="ECO:0000256" key="2">
    <source>
        <dbReference type="ARBA" id="ARBA00023125"/>
    </source>
</evidence>
<keyword evidence="2 4" id="KW-0238">DNA-binding</keyword>
<reference evidence="6 7" key="1">
    <citation type="submission" date="2023-07" db="EMBL/GenBank/DDBJ databases">
        <title>Comparative genomics of wheat-associated soil bacteria to identify genetic determinants of phenazine resistance.</title>
        <authorList>
            <person name="Mouncey N."/>
        </authorList>
    </citation>
    <scope>NUCLEOTIDE SEQUENCE [LARGE SCALE GENOMIC DNA]</scope>
    <source>
        <strain evidence="6 7">W2I7</strain>
    </source>
</reference>
<dbReference type="SUPFAM" id="SSF46689">
    <property type="entry name" value="Homeodomain-like"/>
    <property type="match status" value="1"/>
</dbReference>
<keyword evidence="3" id="KW-0804">Transcription</keyword>
<keyword evidence="7" id="KW-1185">Reference proteome</keyword>
<protein>
    <submittedName>
        <fullName evidence="6">AcrR family transcriptional regulator</fullName>
    </submittedName>
</protein>